<reference evidence="2" key="1">
    <citation type="submission" date="2022-11" db="UniProtKB">
        <authorList>
            <consortium name="WormBaseParasite"/>
        </authorList>
    </citation>
    <scope>IDENTIFICATION</scope>
</reference>
<organism evidence="1 2">
    <name type="scientific">Panagrolaimus superbus</name>
    <dbReference type="NCBI Taxonomy" id="310955"/>
    <lineage>
        <taxon>Eukaryota</taxon>
        <taxon>Metazoa</taxon>
        <taxon>Ecdysozoa</taxon>
        <taxon>Nematoda</taxon>
        <taxon>Chromadorea</taxon>
        <taxon>Rhabditida</taxon>
        <taxon>Tylenchina</taxon>
        <taxon>Panagrolaimomorpha</taxon>
        <taxon>Panagrolaimoidea</taxon>
        <taxon>Panagrolaimidae</taxon>
        <taxon>Panagrolaimus</taxon>
    </lineage>
</organism>
<keyword evidence="1" id="KW-1185">Reference proteome</keyword>
<proteinExistence type="predicted"/>
<evidence type="ECO:0000313" key="1">
    <source>
        <dbReference type="Proteomes" id="UP000887577"/>
    </source>
</evidence>
<dbReference type="AlphaFoldDB" id="A0A914YED3"/>
<evidence type="ECO:0000313" key="2">
    <source>
        <dbReference type="WBParaSite" id="PSU_v2.g17806.t1"/>
    </source>
</evidence>
<name>A0A914YED3_9BILA</name>
<dbReference type="WBParaSite" id="PSU_v2.g17806.t1">
    <property type="protein sequence ID" value="PSU_v2.g17806.t1"/>
    <property type="gene ID" value="PSU_v2.g17806"/>
</dbReference>
<accession>A0A914YED3</accession>
<sequence>MKIETDFCISIESAKYRMKTQQIIEDTNGWGGYCCRIEELFDPKNKFIFNEKMTIKMDGVLMVEKDMFKQPEIFVNHSDFLGLELWKQEKDKNFTIVAGEENEIAIHKMCSYKPI</sequence>
<dbReference type="Proteomes" id="UP000887577">
    <property type="component" value="Unplaced"/>
</dbReference>
<protein>
    <submittedName>
        <fullName evidence="2">Uncharacterized protein</fullName>
    </submittedName>
</protein>